<dbReference type="GO" id="GO:0000127">
    <property type="term" value="C:transcription factor TFIIIC complex"/>
    <property type="evidence" value="ECO:0007669"/>
    <property type="project" value="TreeGrafter"/>
</dbReference>
<dbReference type="RefSeq" id="WP_007279792.1">
    <property type="nucleotide sequence ID" value="NZ_ABCK01000016.1"/>
</dbReference>
<dbReference type="InterPro" id="IPR011990">
    <property type="entry name" value="TPR-like_helical_dom_sf"/>
</dbReference>
<dbReference type="Pfam" id="PF13432">
    <property type="entry name" value="TPR_16"/>
    <property type="match status" value="1"/>
</dbReference>
<evidence type="ECO:0000313" key="3">
    <source>
        <dbReference type="Proteomes" id="UP000004947"/>
    </source>
</evidence>
<reference evidence="2 3" key="1">
    <citation type="journal article" date="2010" name="J. Bacteriol.">
        <title>Genome sequence of Lentisphaera araneosa HTCC2155T, the type species of the order Lentisphaerales in the phylum Lentisphaerae.</title>
        <authorList>
            <person name="Thrash J.C."/>
            <person name="Cho J.C."/>
            <person name="Vergin K.L."/>
            <person name="Morris R.M."/>
            <person name="Giovannoni S.J."/>
        </authorList>
    </citation>
    <scope>NUCLEOTIDE SEQUENCE [LARGE SCALE GENOMIC DNA]</scope>
    <source>
        <strain evidence="2 3">HTCC2155</strain>
    </source>
</reference>
<gene>
    <name evidence="2" type="ORF">LNTAR_06009</name>
</gene>
<keyword evidence="1" id="KW-0802">TPR repeat</keyword>
<feature type="repeat" description="TPR" evidence="1">
    <location>
        <begin position="291"/>
        <end position="324"/>
    </location>
</feature>
<dbReference type="OrthoDB" id="5699219at2"/>
<dbReference type="AlphaFoldDB" id="A6DPL0"/>
<dbReference type="SMART" id="SM00028">
    <property type="entry name" value="TPR"/>
    <property type="match status" value="6"/>
</dbReference>
<dbReference type="eggNOG" id="COG0457">
    <property type="taxonomic scope" value="Bacteria"/>
</dbReference>
<dbReference type="SUPFAM" id="SSF48452">
    <property type="entry name" value="TPR-like"/>
    <property type="match status" value="2"/>
</dbReference>
<sequence length="407" mass="47201">MKYLLYFLSFTLLALEPTVPREQKVQYQEIIALMGKDSDKALEKLNKMDEKRSPIFDYLQGSLYLDKKDQSKAFSQFNKAIKKLPEFTRAHKALAFIYLEQAKHKLALKHLSLVISQGSGDASIWKNLAYVHMSLENWQAAWFAFENVRLFDPENAQLQKYFLDIRMRQENYTEALLIAKEIIEDTPQDRNTWLTYISCFNQLNKSEEALANFILFEKLFKLSDTEKLNLAGLYYSQENYLSATKYFGQVEGELQADAKLRQAYALMNIQKFAEAAKILAALKVTEFKNKETYLQTFAQVQMNLGKTDEAIKLYREALKYNANNSMTLMSIAQLADQIADYEVAIDFYTRSMKHKDLMNNALLRRARIYLIQKQWSLAEDDARAVIDSNADKNSKAFARNILDSLPQ</sequence>
<evidence type="ECO:0000256" key="1">
    <source>
        <dbReference type="PROSITE-ProRule" id="PRU00339"/>
    </source>
</evidence>
<protein>
    <submittedName>
        <fullName evidence="2">Uncharacterized protein</fullName>
    </submittedName>
</protein>
<proteinExistence type="predicted"/>
<dbReference type="PANTHER" id="PTHR23082">
    <property type="entry name" value="TRANSCRIPTION INITIATION FACTOR IIIC TFIIIC , POLYPEPTIDE 3-RELATED"/>
    <property type="match status" value="1"/>
</dbReference>
<dbReference type="Proteomes" id="UP000004947">
    <property type="component" value="Unassembled WGS sequence"/>
</dbReference>
<dbReference type="PROSITE" id="PS50005">
    <property type="entry name" value="TPR"/>
    <property type="match status" value="1"/>
</dbReference>
<dbReference type="EMBL" id="ABCK01000016">
    <property type="protein sequence ID" value="EDM26506.1"/>
    <property type="molecule type" value="Genomic_DNA"/>
</dbReference>
<dbReference type="PANTHER" id="PTHR23082:SF0">
    <property type="entry name" value="GENERAL TRANSCRIPTION FACTOR 3C POLYPEPTIDE 3"/>
    <property type="match status" value="1"/>
</dbReference>
<name>A6DPL0_9BACT</name>
<dbReference type="STRING" id="313628.LNTAR_06009"/>
<dbReference type="Gene3D" id="1.25.40.10">
    <property type="entry name" value="Tetratricopeptide repeat domain"/>
    <property type="match status" value="3"/>
</dbReference>
<keyword evidence="3" id="KW-1185">Reference proteome</keyword>
<accession>A6DPL0</accession>
<dbReference type="InterPro" id="IPR039340">
    <property type="entry name" value="Tfc4/TFIIIC-102/Sfc4"/>
</dbReference>
<dbReference type="GO" id="GO:0006383">
    <property type="term" value="P:transcription by RNA polymerase III"/>
    <property type="evidence" value="ECO:0007669"/>
    <property type="project" value="InterPro"/>
</dbReference>
<organism evidence="2 3">
    <name type="scientific">Lentisphaera araneosa HTCC2155</name>
    <dbReference type="NCBI Taxonomy" id="313628"/>
    <lineage>
        <taxon>Bacteria</taxon>
        <taxon>Pseudomonadati</taxon>
        <taxon>Lentisphaerota</taxon>
        <taxon>Lentisphaeria</taxon>
        <taxon>Lentisphaerales</taxon>
        <taxon>Lentisphaeraceae</taxon>
        <taxon>Lentisphaera</taxon>
    </lineage>
</organism>
<dbReference type="InterPro" id="IPR019734">
    <property type="entry name" value="TPR_rpt"/>
</dbReference>
<evidence type="ECO:0000313" key="2">
    <source>
        <dbReference type="EMBL" id="EDM26506.1"/>
    </source>
</evidence>
<comment type="caution">
    <text evidence="2">The sequence shown here is derived from an EMBL/GenBank/DDBJ whole genome shotgun (WGS) entry which is preliminary data.</text>
</comment>